<evidence type="ECO:0000256" key="1">
    <source>
        <dbReference type="SAM" id="MobiDB-lite"/>
    </source>
</evidence>
<protein>
    <submittedName>
        <fullName evidence="2">Uncharacterized protein</fullName>
    </submittedName>
</protein>
<gene>
    <name evidence="2" type="ORF">PLEPLA_LOCUS42804</name>
</gene>
<accession>A0A9N7VSR6</accession>
<proteinExistence type="predicted"/>
<name>A0A9N7VSR6_PLEPL</name>
<dbReference type="EMBL" id="CADEAL010004236">
    <property type="protein sequence ID" value="CAB1455034.1"/>
    <property type="molecule type" value="Genomic_DNA"/>
</dbReference>
<dbReference type="AlphaFoldDB" id="A0A9N7VSR6"/>
<comment type="caution">
    <text evidence="2">The sequence shown here is derived from an EMBL/GenBank/DDBJ whole genome shotgun (WGS) entry which is preliminary data.</text>
</comment>
<feature type="region of interest" description="Disordered" evidence="1">
    <location>
        <begin position="83"/>
        <end position="123"/>
    </location>
</feature>
<evidence type="ECO:0000313" key="3">
    <source>
        <dbReference type="Proteomes" id="UP001153269"/>
    </source>
</evidence>
<organism evidence="2 3">
    <name type="scientific">Pleuronectes platessa</name>
    <name type="common">European plaice</name>
    <dbReference type="NCBI Taxonomy" id="8262"/>
    <lineage>
        <taxon>Eukaryota</taxon>
        <taxon>Metazoa</taxon>
        <taxon>Chordata</taxon>
        <taxon>Craniata</taxon>
        <taxon>Vertebrata</taxon>
        <taxon>Euteleostomi</taxon>
        <taxon>Actinopterygii</taxon>
        <taxon>Neopterygii</taxon>
        <taxon>Teleostei</taxon>
        <taxon>Neoteleostei</taxon>
        <taxon>Acanthomorphata</taxon>
        <taxon>Carangaria</taxon>
        <taxon>Pleuronectiformes</taxon>
        <taxon>Pleuronectoidei</taxon>
        <taxon>Pleuronectidae</taxon>
        <taxon>Pleuronectes</taxon>
    </lineage>
</organism>
<keyword evidence="3" id="KW-1185">Reference proteome</keyword>
<dbReference type="Proteomes" id="UP001153269">
    <property type="component" value="Unassembled WGS sequence"/>
</dbReference>
<sequence>MTIVTVSSAPTLASAPASALSSSLSWQLGEALRDARARLLMHLGHKEAQCRAEEAQCRSQAAEPQSLSQTARQPQLTFPPFQMGCGAQGGLRSGQTDPGILRGSEGEKNGAEILFLSPAPCSS</sequence>
<reference evidence="2" key="1">
    <citation type="submission" date="2020-03" db="EMBL/GenBank/DDBJ databases">
        <authorList>
            <person name="Weist P."/>
        </authorList>
    </citation>
    <scope>NUCLEOTIDE SEQUENCE</scope>
</reference>
<evidence type="ECO:0000313" key="2">
    <source>
        <dbReference type="EMBL" id="CAB1455034.1"/>
    </source>
</evidence>